<dbReference type="Gene3D" id="3.30.450.40">
    <property type="match status" value="1"/>
</dbReference>
<dbReference type="InterPro" id="IPR005561">
    <property type="entry name" value="ANTAR"/>
</dbReference>
<comment type="caution">
    <text evidence="4">The sequence shown here is derived from an EMBL/GenBank/DDBJ whole genome shotgun (WGS) entry which is preliminary data.</text>
</comment>
<feature type="domain" description="ANTAR" evidence="3">
    <location>
        <begin position="166"/>
        <end position="227"/>
    </location>
</feature>
<protein>
    <submittedName>
        <fullName evidence="4">GAF and ANTAR domain-containing protein</fullName>
    </submittedName>
</protein>
<proteinExistence type="predicted"/>
<dbReference type="PROSITE" id="PS50921">
    <property type="entry name" value="ANTAR"/>
    <property type="match status" value="1"/>
</dbReference>
<keyword evidence="5" id="KW-1185">Reference proteome</keyword>
<evidence type="ECO:0000259" key="3">
    <source>
        <dbReference type="PROSITE" id="PS50921"/>
    </source>
</evidence>
<organism evidence="4 5">
    <name type="scientific">Cryptosporangium japonicum</name>
    <dbReference type="NCBI Taxonomy" id="80872"/>
    <lineage>
        <taxon>Bacteria</taxon>
        <taxon>Bacillati</taxon>
        <taxon>Actinomycetota</taxon>
        <taxon>Actinomycetes</taxon>
        <taxon>Cryptosporangiales</taxon>
        <taxon>Cryptosporangiaceae</taxon>
        <taxon>Cryptosporangium</taxon>
    </lineage>
</organism>
<dbReference type="InterPro" id="IPR029016">
    <property type="entry name" value="GAF-like_dom_sf"/>
</dbReference>
<dbReference type="Pfam" id="PF03861">
    <property type="entry name" value="ANTAR"/>
    <property type="match status" value="1"/>
</dbReference>
<dbReference type="EMBL" id="BAAAGX010000016">
    <property type="protein sequence ID" value="GAA0253989.1"/>
    <property type="molecule type" value="Genomic_DNA"/>
</dbReference>
<sequence>MDLTSDQIREITALGGLVLGQDDLVSTLQEITRVAVRVVPGGEACSITTFQDGRPSAPAFSDDWAKELDELQFTEREGPCLDASRTGNVFRSRDLSAESRWPAYAERAARNGALSSLSVPLHSDGVTFGALNIYSRKPDAFTSEAVALAQVLAGLAGQASQVAASFFHHRDLAEQLREAMRSRSVIDQAIGVLMAQRKITPDAAFDVLRETSQHLNVKLRLVARDVVETGELPSRRV</sequence>
<dbReference type="Proteomes" id="UP001500967">
    <property type="component" value="Unassembled WGS sequence"/>
</dbReference>
<dbReference type="Pfam" id="PF13185">
    <property type="entry name" value="GAF_2"/>
    <property type="match status" value="1"/>
</dbReference>
<dbReference type="Gene3D" id="1.10.10.10">
    <property type="entry name" value="Winged helix-like DNA-binding domain superfamily/Winged helix DNA-binding domain"/>
    <property type="match status" value="1"/>
</dbReference>
<reference evidence="4 5" key="1">
    <citation type="journal article" date="2019" name="Int. J. Syst. Evol. Microbiol.">
        <title>The Global Catalogue of Microorganisms (GCM) 10K type strain sequencing project: providing services to taxonomists for standard genome sequencing and annotation.</title>
        <authorList>
            <consortium name="The Broad Institute Genomics Platform"/>
            <consortium name="The Broad Institute Genome Sequencing Center for Infectious Disease"/>
            <person name="Wu L."/>
            <person name="Ma J."/>
        </authorList>
    </citation>
    <scope>NUCLEOTIDE SEQUENCE [LARGE SCALE GENOMIC DNA]</scope>
    <source>
        <strain evidence="4 5">JCM 10425</strain>
    </source>
</reference>
<keyword evidence="1" id="KW-0805">Transcription regulation</keyword>
<dbReference type="InterPro" id="IPR012074">
    <property type="entry name" value="GAF_ANTAR"/>
</dbReference>
<evidence type="ECO:0000313" key="4">
    <source>
        <dbReference type="EMBL" id="GAA0253989.1"/>
    </source>
</evidence>
<evidence type="ECO:0000256" key="2">
    <source>
        <dbReference type="ARBA" id="ARBA00023163"/>
    </source>
</evidence>
<dbReference type="InterPro" id="IPR003018">
    <property type="entry name" value="GAF"/>
</dbReference>
<dbReference type="PIRSF" id="PIRSF036625">
    <property type="entry name" value="GAF_ANTAR"/>
    <property type="match status" value="1"/>
</dbReference>
<gene>
    <name evidence="4" type="ORF">GCM10009539_44010</name>
</gene>
<dbReference type="SUPFAM" id="SSF55781">
    <property type="entry name" value="GAF domain-like"/>
    <property type="match status" value="1"/>
</dbReference>
<dbReference type="InterPro" id="IPR036388">
    <property type="entry name" value="WH-like_DNA-bd_sf"/>
</dbReference>
<dbReference type="SMART" id="SM01012">
    <property type="entry name" value="ANTAR"/>
    <property type="match status" value="1"/>
</dbReference>
<keyword evidence="2" id="KW-0804">Transcription</keyword>
<accession>A0ABN0UL87</accession>
<name>A0ABN0UL87_9ACTN</name>
<dbReference type="SMART" id="SM00065">
    <property type="entry name" value="GAF"/>
    <property type="match status" value="1"/>
</dbReference>
<evidence type="ECO:0000256" key="1">
    <source>
        <dbReference type="ARBA" id="ARBA00023015"/>
    </source>
</evidence>
<evidence type="ECO:0000313" key="5">
    <source>
        <dbReference type="Proteomes" id="UP001500967"/>
    </source>
</evidence>
<dbReference type="RefSeq" id="WP_344650760.1">
    <property type="nucleotide sequence ID" value="NZ_BAAAGX010000016.1"/>
</dbReference>